<accession>D1QT61</accession>
<gene>
    <name evidence="1" type="ORF">HMPREF0971_02188</name>
</gene>
<evidence type="ECO:0000313" key="1">
    <source>
        <dbReference type="EMBL" id="EFB31514.1"/>
    </source>
</evidence>
<dbReference type="HOGENOM" id="CLU_3156346_0_0_10"/>
<comment type="caution">
    <text evidence="1">The sequence shown here is derived from an EMBL/GenBank/DDBJ whole genome shotgun (WGS) entry which is preliminary data.</text>
</comment>
<sequence>MNIKKDEELKEKVSIMSFANSYAKCTKQKRSHNSISKTLLFISFGDTL</sequence>
<reference evidence="1 2" key="1">
    <citation type="submission" date="2009-11" db="EMBL/GenBank/DDBJ databases">
        <authorList>
            <person name="Weinstock G."/>
            <person name="Sodergren E."/>
            <person name="Clifton S."/>
            <person name="Fulton L."/>
            <person name="Fulton B."/>
            <person name="Courtney L."/>
            <person name="Fronick C."/>
            <person name="Harrison M."/>
            <person name="Strong C."/>
            <person name="Farmer C."/>
            <person name="Delahaunty K."/>
            <person name="Markovic C."/>
            <person name="Hall O."/>
            <person name="Minx P."/>
            <person name="Tomlinson C."/>
            <person name="Mitreva M."/>
            <person name="Nelson J."/>
            <person name="Hou S."/>
            <person name="Wollam A."/>
            <person name="Pepin K.H."/>
            <person name="Johnson M."/>
            <person name="Bhonagiri V."/>
            <person name="Nash W.E."/>
            <person name="Warren W."/>
            <person name="Chinwalla A."/>
            <person name="Mardis E.R."/>
            <person name="Wilson R.K."/>
        </authorList>
    </citation>
    <scope>NUCLEOTIDE SEQUENCE [LARGE SCALE GENOMIC DNA]</scope>
    <source>
        <strain evidence="1 2">F0302</strain>
    </source>
</reference>
<dbReference type="EMBL" id="ACUZ02000036">
    <property type="protein sequence ID" value="EFB31514.1"/>
    <property type="molecule type" value="Genomic_DNA"/>
</dbReference>
<dbReference type="AlphaFoldDB" id="D1QT61"/>
<name>D1QT61_9BACT</name>
<dbReference type="Proteomes" id="UP000004079">
    <property type="component" value="Unassembled WGS sequence"/>
</dbReference>
<protein>
    <submittedName>
        <fullName evidence="1">Uncharacterized protein</fullName>
    </submittedName>
</protein>
<proteinExistence type="predicted"/>
<evidence type="ECO:0000313" key="2">
    <source>
        <dbReference type="Proteomes" id="UP000004079"/>
    </source>
</evidence>
<organism evidence="1 2">
    <name type="scientific">Segatella oris F0302</name>
    <dbReference type="NCBI Taxonomy" id="649760"/>
    <lineage>
        <taxon>Bacteria</taxon>
        <taxon>Pseudomonadati</taxon>
        <taxon>Bacteroidota</taxon>
        <taxon>Bacteroidia</taxon>
        <taxon>Bacteroidales</taxon>
        <taxon>Prevotellaceae</taxon>
        <taxon>Segatella</taxon>
    </lineage>
</organism>